<sequence>MGCSGSKDTGPDTDVDSDTSSEAPARPTPRRTVPLRRTTPRVSRQQYWSSVRNDVIKTFRDLDDELERLMPQGEKEYKTLLRRWLEKYGDTDPQKPHLPQGDPNSQPFPIPKDVSPGEDLRPWISTLEPMDTDLKEGQTAWRLLPLDVIKNGLTTPQQQTLLAAREKRRRLHDPTRMQKRREELASYFVRRYRMKKGMLAPFLEWADLMVKNQAEFQQLVNRRPSSRKDSSATSS</sequence>
<evidence type="ECO:0000313" key="3">
    <source>
        <dbReference type="Proteomes" id="UP001374579"/>
    </source>
</evidence>
<feature type="region of interest" description="Disordered" evidence="1">
    <location>
        <begin position="89"/>
        <end position="116"/>
    </location>
</feature>
<proteinExistence type="predicted"/>
<keyword evidence="3" id="KW-1185">Reference proteome</keyword>
<reference evidence="2 3" key="1">
    <citation type="submission" date="2024-02" db="EMBL/GenBank/DDBJ databases">
        <title>Chromosome-scale genome assembly of the rough periwinkle Littorina saxatilis.</title>
        <authorList>
            <person name="De Jode A."/>
            <person name="Faria R."/>
            <person name="Formenti G."/>
            <person name="Sims Y."/>
            <person name="Smith T.P."/>
            <person name="Tracey A."/>
            <person name="Wood J.M.D."/>
            <person name="Zagrodzka Z.B."/>
            <person name="Johannesson K."/>
            <person name="Butlin R.K."/>
            <person name="Leder E.H."/>
        </authorList>
    </citation>
    <scope>NUCLEOTIDE SEQUENCE [LARGE SCALE GENOMIC DNA]</scope>
    <source>
        <strain evidence="2">Snail1</strain>
        <tissue evidence="2">Muscle</tissue>
    </source>
</reference>
<name>A0AAN9BCS4_9CAEN</name>
<protein>
    <submittedName>
        <fullName evidence="2">Uncharacterized protein</fullName>
    </submittedName>
</protein>
<dbReference type="Proteomes" id="UP001374579">
    <property type="component" value="Unassembled WGS sequence"/>
</dbReference>
<feature type="compositionally biased region" description="Low complexity" evidence="1">
    <location>
        <begin position="30"/>
        <end position="44"/>
    </location>
</feature>
<organism evidence="2 3">
    <name type="scientific">Littorina saxatilis</name>
    <dbReference type="NCBI Taxonomy" id="31220"/>
    <lineage>
        <taxon>Eukaryota</taxon>
        <taxon>Metazoa</taxon>
        <taxon>Spiralia</taxon>
        <taxon>Lophotrochozoa</taxon>
        <taxon>Mollusca</taxon>
        <taxon>Gastropoda</taxon>
        <taxon>Caenogastropoda</taxon>
        <taxon>Littorinimorpha</taxon>
        <taxon>Littorinoidea</taxon>
        <taxon>Littorinidae</taxon>
        <taxon>Littorina</taxon>
    </lineage>
</organism>
<feature type="region of interest" description="Disordered" evidence="1">
    <location>
        <begin position="1"/>
        <end position="46"/>
    </location>
</feature>
<dbReference type="AlphaFoldDB" id="A0AAN9BCS4"/>
<dbReference type="EMBL" id="JBAMIC010000008">
    <property type="protein sequence ID" value="KAK7103691.1"/>
    <property type="molecule type" value="Genomic_DNA"/>
</dbReference>
<comment type="caution">
    <text evidence="2">The sequence shown here is derived from an EMBL/GenBank/DDBJ whole genome shotgun (WGS) entry which is preliminary data.</text>
</comment>
<evidence type="ECO:0000313" key="2">
    <source>
        <dbReference type="EMBL" id="KAK7103691.1"/>
    </source>
</evidence>
<accession>A0AAN9BCS4</accession>
<gene>
    <name evidence="2" type="ORF">V1264_018540</name>
</gene>
<evidence type="ECO:0000256" key="1">
    <source>
        <dbReference type="SAM" id="MobiDB-lite"/>
    </source>
</evidence>